<dbReference type="GeneID" id="37023736"/>
<dbReference type="GO" id="GO:0000172">
    <property type="term" value="C:ribonuclease MRP complex"/>
    <property type="evidence" value="ECO:0007669"/>
    <property type="project" value="InterPro"/>
</dbReference>
<keyword evidence="2" id="KW-0819">tRNA processing</keyword>
<evidence type="ECO:0000313" key="9">
    <source>
        <dbReference type="Proteomes" id="UP000245771"/>
    </source>
</evidence>
<feature type="compositionally biased region" description="Basic residues" evidence="4">
    <location>
        <begin position="391"/>
        <end position="400"/>
    </location>
</feature>
<dbReference type="FunCoup" id="A0A316V304">
    <property type="interactions" value="400"/>
</dbReference>
<feature type="domain" description="Pop1 N-terminal" evidence="5">
    <location>
        <begin position="64"/>
        <end position="147"/>
    </location>
</feature>
<dbReference type="Pfam" id="PF08170">
    <property type="entry name" value="POPLD"/>
    <property type="match status" value="1"/>
</dbReference>
<dbReference type="PANTHER" id="PTHR22731">
    <property type="entry name" value="RIBONUCLEASES P/MRP PROTEIN SUBUNIT POP1"/>
    <property type="match status" value="1"/>
</dbReference>
<evidence type="ECO:0000259" key="7">
    <source>
        <dbReference type="Pfam" id="PF22770"/>
    </source>
</evidence>
<dbReference type="InterPro" id="IPR055079">
    <property type="entry name" value="POP1_C"/>
</dbReference>
<keyword evidence="3" id="KW-0539">Nucleus</keyword>
<evidence type="ECO:0000256" key="1">
    <source>
        <dbReference type="ARBA" id="ARBA00004123"/>
    </source>
</evidence>
<dbReference type="RefSeq" id="XP_025351936.1">
    <property type="nucleotide sequence ID" value="XM_025501955.1"/>
</dbReference>
<dbReference type="InParanoid" id="A0A316V304"/>
<dbReference type="InterPro" id="IPR009723">
    <property type="entry name" value="Pop1_N"/>
</dbReference>
<dbReference type="InterPro" id="IPR039182">
    <property type="entry name" value="Pop1"/>
</dbReference>
<dbReference type="Proteomes" id="UP000245771">
    <property type="component" value="Unassembled WGS sequence"/>
</dbReference>
<feature type="region of interest" description="Disordered" evidence="4">
    <location>
        <begin position="1"/>
        <end position="49"/>
    </location>
</feature>
<proteinExistence type="predicted"/>
<evidence type="ECO:0000313" key="8">
    <source>
        <dbReference type="EMBL" id="PWN31634.1"/>
    </source>
</evidence>
<accession>A0A316V304</accession>
<feature type="compositionally biased region" description="Basic and acidic residues" evidence="4">
    <location>
        <begin position="21"/>
        <end position="32"/>
    </location>
</feature>
<dbReference type="GO" id="GO:0005655">
    <property type="term" value="C:nucleolar ribonuclease P complex"/>
    <property type="evidence" value="ECO:0007669"/>
    <property type="project" value="InterPro"/>
</dbReference>
<dbReference type="Pfam" id="PF06978">
    <property type="entry name" value="POP1_N"/>
    <property type="match status" value="2"/>
</dbReference>
<gene>
    <name evidence="8" type="ORF">FA14DRAFT_192712</name>
</gene>
<dbReference type="STRING" id="1280837.A0A316V304"/>
<dbReference type="AlphaFoldDB" id="A0A316V304"/>
<evidence type="ECO:0000256" key="2">
    <source>
        <dbReference type="ARBA" id="ARBA00022694"/>
    </source>
</evidence>
<dbReference type="GO" id="GO:0001682">
    <property type="term" value="P:tRNA 5'-leader removal"/>
    <property type="evidence" value="ECO:0007669"/>
    <property type="project" value="InterPro"/>
</dbReference>
<feature type="region of interest" description="Disordered" evidence="4">
    <location>
        <begin position="384"/>
        <end position="407"/>
    </location>
</feature>
<feature type="region of interest" description="Disordered" evidence="4">
    <location>
        <begin position="114"/>
        <end position="135"/>
    </location>
</feature>
<dbReference type="EMBL" id="KZ819607">
    <property type="protein sequence ID" value="PWN31634.1"/>
    <property type="molecule type" value="Genomic_DNA"/>
</dbReference>
<feature type="domain" description="POPLD" evidence="6">
    <location>
        <begin position="571"/>
        <end position="659"/>
    </location>
</feature>
<dbReference type="OrthoDB" id="442863at2759"/>
<dbReference type="InterPro" id="IPR012590">
    <property type="entry name" value="POPLD_dom"/>
</dbReference>
<feature type="compositionally biased region" description="Low complexity" evidence="4">
    <location>
        <begin position="37"/>
        <end position="49"/>
    </location>
</feature>
<reference evidence="8 9" key="1">
    <citation type="journal article" date="2018" name="Mol. Biol. Evol.">
        <title>Broad Genomic Sampling Reveals a Smut Pathogenic Ancestry of the Fungal Clade Ustilaginomycotina.</title>
        <authorList>
            <person name="Kijpornyongpan T."/>
            <person name="Mondo S.J."/>
            <person name="Barry K."/>
            <person name="Sandor L."/>
            <person name="Lee J."/>
            <person name="Lipzen A."/>
            <person name="Pangilinan J."/>
            <person name="LaButti K."/>
            <person name="Hainaut M."/>
            <person name="Henrissat B."/>
            <person name="Grigoriev I.V."/>
            <person name="Spatafora J.W."/>
            <person name="Aime M.C."/>
        </authorList>
    </citation>
    <scope>NUCLEOTIDE SEQUENCE [LARGE SCALE GENOMIC DNA]</scope>
    <source>
        <strain evidence="8 9">MCA 3882</strain>
    </source>
</reference>
<sequence length="880" mass="99112">MSSLGKRTAEEPLRPNKRARQREQKKLAHQIDVESQASTSTSAVSSPVPSVKLPAQLFVEKELASYAYETQSLLKAIKSSSGGSSIRAWQMLPRHKRRRNASHNLLSLPKRLRGKGKAELRASNTTPLSRSDIRKRKGRKLRAMMGAYPRRKEGKRKSELIDRAADAAANGKAWLETHMWHAKRFRMSGQESKMIDGKPIVRTDRWGFNLAEESHLKSFRSSWRDEKNAVTIIDRSYDAWLRVSAIARKGTLSDSIAALSSILQKAGFDGEWKGDSIGIYSQRAFETVLSSPVDKDKENRRDRENEVEETPLTASRRAVAKVQIFWQPAQDASKRQEVLIRTHPTSIAQVERAVRQAIVPGLQSTNTKAQVDLVRLNDIPHPIISAGSGAKGRRHGKQPVRKKEAKPMEVKEIQRRSGKEMIEQLTQNFLREWQRKQAYNVFEICGPSADKLISKVLVPTEDYNDQSHLASKLRSGKGVDGEIISLEVYDPRLSFPPRGEKKQKKQAASLPVRNEQKLFVEGCPTPTYSSGEIHSRRASLPIPGSRLKPTSKDDIIPVILVRSRQSSHQSNWTIVLPRGWGKAFWLSFVHPGTRVLGQKQLHALQFDKGKPTFPCDWVSTPAFKRWAESEGQYAFDIWHRTPPAKRVNFDHNGIRWPFGGDALWLEVVRNGMVYSIGDNSEHIKNSAKGSPWLYAGVSRSFTLHVLIEMYGDWIKRDKAVESSLPFVPLISQLSRAILVVRLTACRRGAFERWDEIHSLSYEQSQRWRSSLQATQDDKYQRDQLQNLEQKGVKGSSHIGSITTGQFALSNGRGKAIGSISLLAYLQIAWHEQQFNSTTQPTSNGTKAVVRNPIPLSNLVLIRSTKGGPMRAASMEAVSLL</sequence>
<feature type="region of interest" description="Disordered" evidence="4">
    <location>
        <begin position="292"/>
        <end position="312"/>
    </location>
</feature>
<evidence type="ECO:0000256" key="4">
    <source>
        <dbReference type="SAM" id="MobiDB-lite"/>
    </source>
</evidence>
<evidence type="ECO:0000256" key="3">
    <source>
        <dbReference type="ARBA" id="ARBA00023242"/>
    </source>
</evidence>
<evidence type="ECO:0000259" key="6">
    <source>
        <dbReference type="Pfam" id="PF08170"/>
    </source>
</evidence>
<dbReference type="Pfam" id="PF22770">
    <property type="entry name" value="POP1_C"/>
    <property type="match status" value="1"/>
</dbReference>
<feature type="compositionally biased region" description="Basic and acidic residues" evidence="4">
    <location>
        <begin position="293"/>
        <end position="304"/>
    </location>
</feature>
<protein>
    <submittedName>
        <fullName evidence="8">POPLD-domain-containing protein</fullName>
    </submittedName>
</protein>
<comment type="subcellular location">
    <subcellularLocation>
        <location evidence="1">Nucleus</location>
    </subcellularLocation>
</comment>
<keyword evidence="9" id="KW-1185">Reference proteome</keyword>
<organism evidence="8 9">
    <name type="scientific">Meira miltonrushii</name>
    <dbReference type="NCBI Taxonomy" id="1280837"/>
    <lineage>
        <taxon>Eukaryota</taxon>
        <taxon>Fungi</taxon>
        <taxon>Dikarya</taxon>
        <taxon>Basidiomycota</taxon>
        <taxon>Ustilaginomycotina</taxon>
        <taxon>Exobasidiomycetes</taxon>
        <taxon>Exobasidiales</taxon>
        <taxon>Brachybasidiaceae</taxon>
        <taxon>Meira</taxon>
    </lineage>
</organism>
<feature type="domain" description="POP1 C-terminal" evidence="7">
    <location>
        <begin position="771"/>
        <end position="852"/>
    </location>
</feature>
<feature type="domain" description="Pop1 N-terminal" evidence="5">
    <location>
        <begin position="169"/>
        <end position="242"/>
    </location>
</feature>
<dbReference type="PANTHER" id="PTHR22731:SF3">
    <property type="entry name" value="RIBONUCLEASES P_MRP PROTEIN SUBUNIT POP1"/>
    <property type="match status" value="1"/>
</dbReference>
<evidence type="ECO:0000259" key="5">
    <source>
        <dbReference type="Pfam" id="PF06978"/>
    </source>
</evidence>
<name>A0A316V304_9BASI</name>